<comment type="caution">
    <text evidence="2">The sequence shown here is derived from an EMBL/GenBank/DDBJ whole genome shotgun (WGS) entry which is preliminary data.</text>
</comment>
<protein>
    <submittedName>
        <fullName evidence="2">Uncharacterized protein</fullName>
    </submittedName>
</protein>
<proteinExistence type="predicted"/>
<evidence type="ECO:0000313" key="3">
    <source>
        <dbReference type="Proteomes" id="UP000177171"/>
    </source>
</evidence>
<dbReference type="Pfam" id="PF18895">
    <property type="entry name" value="T4SS_pilin"/>
    <property type="match status" value="1"/>
</dbReference>
<feature type="transmembrane region" description="Helical" evidence="1">
    <location>
        <begin position="50"/>
        <end position="72"/>
    </location>
</feature>
<name>A0A1G2LVC6_9BACT</name>
<evidence type="ECO:0000313" key="2">
    <source>
        <dbReference type="EMBL" id="OHA14751.1"/>
    </source>
</evidence>
<dbReference type="InterPro" id="IPR043993">
    <property type="entry name" value="T4SS_pilin"/>
</dbReference>
<dbReference type="EMBL" id="MHQY01000003">
    <property type="protein sequence ID" value="OHA14751.1"/>
    <property type="molecule type" value="Genomic_DNA"/>
</dbReference>
<dbReference type="AlphaFoldDB" id="A0A1G2LVC6"/>
<reference evidence="2 3" key="1">
    <citation type="journal article" date="2016" name="Nat. Commun.">
        <title>Thousands of microbial genomes shed light on interconnected biogeochemical processes in an aquifer system.</title>
        <authorList>
            <person name="Anantharaman K."/>
            <person name="Brown C.T."/>
            <person name="Hug L.A."/>
            <person name="Sharon I."/>
            <person name="Castelle C.J."/>
            <person name="Probst A.J."/>
            <person name="Thomas B.C."/>
            <person name="Singh A."/>
            <person name="Wilkins M.J."/>
            <person name="Karaoz U."/>
            <person name="Brodie E.L."/>
            <person name="Williams K.H."/>
            <person name="Hubbard S.S."/>
            <person name="Banfield J.F."/>
        </authorList>
    </citation>
    <scope>NUCLEOTIDE SEQUENCE [LARGE SCALE GENOMIC DNA]</scope>
</reference>
<feature type="transmembrane region" description="Helical" evidence="1">
    <location>
        <begin position="84"/>
        <end position="104"/>
    </location>
</feature>
<keyword evidence="1" id="KW-1133">Transmembrane helix</keyword>
<evidence type="ECO:0000256" key="1">
    <source>
        <dbReference type="SAM" id="Phobius"/>
    </source>
</evidence>
<dbReference type="Proteomes" id="UP000177171">
    <property type="component" value="Unassembled WGS sequence"/>
</dbReference>
<organism evidence="2 3">
    <name type="scientific">Candidatus Sungbacteria bacterium RIFCSPLOWO2_12_FULL_41_11</name>
    <dbReference type="NCBI Taxonomy" id="1802286"/>
    <lineage>
        <taxon>Bacteria</taxon>
        <taxon>Candidatus Sungiibacteriota</taxon>
    </lineage>
</organism>
<accession>A0A1G2LVC6</accession>
<keyword evidence="1" id="KW-0812">Transmembrane</keyword>
<keyword evidence="1" id="KW-0472">Membrane</keyword>
<sequence>MKKSLIYNYFYTTSVITLIFPLKTLAATLPTTCSELLAFIANDVGKTLSAFIGAITVIMMLIAAFQFLTAGGDAEKVKTARSNIIWVIVGLAIAIIAFNIPGIISSFLGGSLPTTCQ</sequence>
<gene>
    <name evidence="2" type="ORF">A3G49_03400</name>
</gene>